<name>A0ABW4Q5X8_9MICC</name>
<sequence>MDSLDEALATLGEPERECLKRLIDVARAEAPDAVAGVSYGIPVLKVGGKPLIGVTASARHLAVHPFSPAVVDQVRGELDDYSLSTGTIRFTPEHPLPASVVVAMVRARRAEIMGSA</sequence>
<dbReference type="RefSeq" id="WP_343877841.1">
    <property type="nucleotide sequence ID" value="NZ_BAAAIJ010000007.1"/>
</dbReference>
<protein>
    <submittedName>
        <fullName evidence="2">Iron chaperone</fullName>
    </submittedName>
</protein>
<comment type="caution">
    <text evidence="2">The sequence shown here is derived from an EMBL/GenBank/DDBJ whole genome shotgun (WGS) entry which is preliminary data.</text>
</comment>
<gene>
    <name evidence="2" type="ORF">ACFSFX_03150</name>
</gene>
<evidence type="ECO:0000259" key="1">
    <source>
        <dbReference type="Pfam" id="PF08818"/>
    </source>
</evidence>
<evidence type="ECO:0000313" key="2">
    <source>
        <dbReference type="EMBL" id="MFD1845591.1"/>
    </source>
</evidence>
<dbReference type="SUPFAM" id="SSF159888">
    <property type="entry name" value="YdhG-like"/>
    <property type="match status" value="1"/>
</dbReference>
<dbReference type="EMBL" id="JBHUGA010000006">
    <property type="protein sequence ID" value="MFD1845591.1"/>
    <property type="molecule type" value="Genomic_DNA"/>
</dbReference>
<dbReference type="InterPro" id="IPR014922">
    <property type="entry name" value="YdhG-like"/>
</dbReference>
<organism evidence="2 3">
    <name type="scientific">Arthrobacter flavus</name>
    <dbReference type="NCBI Taxonomy" id="95172"/>
    <lineage>
        <taxon>Bacteria</taxon>
        <taxon>Bacillati</taxon>
        <taxon>Actinomycetota</taxon>
        <taxon>Actinomycetes</taxon>
        <taxon>Micrococcales</taxon>
        <taxon>Micrococcaceae</taxon>
        <taxon>Arthrobacter</taxon>
    </lineage>
</organism>
<dbReference type="Pfam" id="PF08818">
    <property type="entry name" value="DUF1801"/>
    <property type="match status" value="1"/>
</dbReference>
<evidence type="ECO:0000313" key="3">
    <source>
        <dbReference type="Proteomes" id="UP001597307"/>
    </source>
</evidence>
<accession>A0ABW4Q5X8</accession>
<proteinExistence type="predicted"/>
<dbReference type="Proteomes" id="UP001597307">
    <property type="component" value="Unassembled WGS sequence"/>
</dbReference>
<feature type="domain" description="YdhG-like" evidence="1">
    <location>
        <begin position="16"/>
        <end position="107"/>
    </location>
</feature>
<reference evidence="3" key="1">
    <citation type="journal article" date="2019" name="Int. J. Syst. Evol. Microbiol.">
        <title>The Global Catalogue of Microorganisms (GCM) 10K type strain sequencing project: providing services to taxonomists for standard genome sequencing and annotation.</title>
        <authorList>
            <consortium name="The Broad Institute Genomics Platform"/>
            <consortium name="The Broad Institute Genome Sequencing Center for Infectious Disease"/>
            <person name="Wu L."/>
            <person name="Ma J."/>
        </authorList>
    </citation>
    <scope>NUCLEOTIDE SEQUENCE [LARGE SCALE GENOMIC DNA]</scope>
    <source>
        <strain evidence="3">JCM 11496</strain>
    </source>
</reference>
<dbReference type="Gene3D" id="3.90.1150.200">
    <property type="match status" value="1"/>
</dbReference>
<keyword evidence="3" id="KW-1185">Reference proteome</keyword>